<organism evidence="2 3">
    <name type="scientific">Apolygus lucorum</name>
    <name type="common">Small green plant bug</name>
    <name type="synonym">Lygocoris lucorum</name>
    <dbReference type="NCBI Taxonomy" id="248454"/>
    <lineage>
        <taxon>Eukaryota</taxon>
        <taxon>Metazoa</taxon>
        <taxon>Ecdysozoa</taxon>
        <taxon>Arthropoda</taxon>
        <taxon>Hexapoda</taxon>
        <taxon>Insecta</taxon>
        <taxon>Pterygota</taxon>
        <taxon>Neoptera</taxon>
        <taxon>Paraneoptera</taxon>
        <taxon>Hemiptera</taxon>
        <taxon>Heteroptera</taxon>
        <taxon>Panheteroptera</taxon>
        <taxon>Cimicomorpha</taxon>
        <taxon>Miridae</taxon>
        <taxon>Mirini</taxon>
        <taxon>Apolygus</taxon>
    </lineage>
</organism>
<dbReference type="AlphaFoldDB" id="A0A6A4IUA6"/>
<feature type="region of interest" description="Disordered" evidence="1">
    <location>
        <begin position="89"/>
        <end position="110"/>
    </location>
</feature>
<gene>
    <name evidence="2" type="ORF">GE061_008304</name>
</gene>
<sequence>MCKGDEPQKGVWKATDYGINLYPPVPSDDGMDAPMCIDLNERVAEEMKKEIFIYFRHYSIQKSSGIWSGLDGKPRKSEKSHWWSKIKGKYSKSRRKASRTIGENVKNNLN</sequence>
<accession>A0A6A4IUA6</accession>
<evidence type="ECO:0000313" key="2">
    <source>
        <dbReference type="EMBL" id="KAF6198556.1"/>
    </source>
</evidence>
<dbReference type="EMBL" id="WIXP02000016">
    <property type="protein sequence ID" value="KAF6198556.1"/>
    <property type="molecule type" value="Genomic_DNA"/>
</dbReference>
<name>A0A6A4IUA6_APOLU</name>
<feature type="compositionally biased region" description="Basic residues" evidence="1">
    <location>
        <begin position="89"/>
        <end position="98"/>
    </location>
</feature>
<reference evidence="2" key="1">
    <citation type="journal article" date="2021" name="Mol. Ecol. Resour.">
        <title>Apolygus lucorum genome provides insights into omnivorousness and mesophyll feeding.</title>
        <authorList>
            <person name="Liu Y."/>
            <person name="Liu H."/>
            <person name="Wang H."/>
            <person name="Huang T."/>
            <person name="Liu B."/>
            <person name="Yang B."/>
            <person name="Yin L."/>
            <person name="Li B."/>
            <person name="Zhang Y."/>
            <person name="Zhang S."/>
            <person name="Jiang F."/>
            <person name="Zhang X."/>
            <person name="Ren Y."/>
            <person name="Wang B."/>
            <person name="Wang S."/>
            <person name="Lu Y."/>
            <person name="Wu K."/>
            <person name="Fan W."/>
            <person name="Wang G."/>
        </authorList>
    </citation>
    <scope>NUCLEOTIDE SEQUENCE</scope>
    <source>
        <strain evidence="2">12Hb</strain>
    </source>
</reference>
<proteinExistence type="predicted"/>
<keyword evidence="3" id="KW-1185">Reference proteome</keyword>
<evidence type="ECO:0000256" key="1">
    <source>
        <dbReference type="SAM" id="MobiDB-lite"/>
    </source>
</evidence>
<dbReference type="Proteomes" id="UP000466442">
    <property type="component" value="Linkage Group LG16"/>
</dbReference>
<comment type="caution">
    <text evidence="2">The sequence shown here is derived from an EMBL/GenBank/DDBJ whole genome shotgun (WGS) entry which is preliminary data.</text>
</comment>
<evidence type="ECO:0000313" key="3">
    <source>
        <dbReference type="Proteomes" id="UP000466442"/>
    </source>
</evidence>
<protein>
    <submittedName>
        <fullName evidence="2">Uncharacterized protein</fullName>
    </submittedName>
</protein>